<dbReference type="EMBL" id="PUFP01000063">
    <property type="protein sequence ID" value="TDG76127.1"/>
    <property type="molecule type" value="Genomic_DNA"/>
</dbReference>
<reference evidence="2 3" key="1">
    <citation type="journal article" date="2019" name="Appl. Microbiol. Biotechnol.">
        <title>Uncovering carbohydrate metabolism through a genotype-phenotype association study of 56 lactic acid bacteria genomes.</title>
        <authorList>
            <person name="Buron-Moles G."/>
            <person name="Chailyan A."/>
            <person name="Dolejs I."/>
            <person name="Forster J."/>
            <person name="Miks M.H."/>
        </authorList>
    </citation>
    <scope>NUCLEOTIDE SEQUENCE [LARGE SCALE GENOMIC DNA]</scope>
    <source>
        <strain evidence="2 3">ATCC 4005</strain>
    </source>
</reference>
<name>A0A4R5NLR7_LENBU</name>
<protein>
    <submittedName>
        <fullName evidence="2">Uncharacterized protein</fullName>
    </submittedName>
</protein>
<dbReference type="AlphaFoldDB" id="A0A4R5NLR7"/>
<feature type="transmembrane region" description="Helical" evidence="1">
    <location>
        <begin position="75"/>
        <end position="96"/>
    </location>
</feature>
<evidence type="ECO:0000313" key="2">
    <source>
        <dbReference type="EMBL" id="TDG76127.1"/>
    </source>
</evidence>
<keyword evidence="1" id="KW-0812">Transmembrane</keyword>
<keyword evidence="1" id="KW-0472">Membrane</keyword>
<gene>
    <name evidence="2" type="ORF">C5L32_000558</name>
</gene>
<feature type="transmembrane region" description="Helical" evidence="1">
    <location>
        <begin position="7"/>
        <end position="29"/>
    </location>
</feature>
<dbReference type="RefSeq" id="WP_013729028.1">
    <property type="nucleotide sequence ID" value="NZ_AZDM01000031.1"/>
</dbReference>
<dbReference type="Proteomes" id="UP000295181">
    <property type="component" value="Unassembled WGS sequence"/>
</dbReference>
<proteinExistence type="predicted"/>
<accession>A0A4R5NLR7</accession>
<evidence type="ECO:0000256" key="1">
    <source>
        <dbReference type="SAM" id="Phobius"/>
    </source>
</evidence>
<comment type="caution">
    <text evidence="2">The sequence shown here is derived from an EMBL/GenBank/DDBJ whole genome shotgun (WGS) entry which is preliminary data.</text>
</comment>
<evidence type="ECO:0000313" key="3">
    <source>
        <dbReference type="Proteomes" id="UP000295181"/>
    </source>
</evidence>
<feature type="transmembrane region" description="Helical" evidence="1">
    <location>
        <begin position="102"/>
        <end position="120"/>
    </location>
</feature>
<organism evidence="2 3">
    <name type="scientific">Lentilactobacillus buchneri DSM 20057</name>
    <dbReference type="NCBI Taxonomy" id="1423728"/>
    <lineage>
        <taxon>Bacteria</taxon>
        <taxon>Bacillati</taxon>
        <taxon>Bacillota</taxon>
        <taxon>Bacilli</taxon>
        <taxon>Lactobacillales</taxon>
        <taxon>Lactobacillaceae</taxon>
        <taxon>Lentilactobacillus</taxon>
    </lineage>
</organism>
<keyword evidence="1" id="KW-1133">Transmembrane helix</keyword>
<dbReference type="GeneID" id="72461162"/>
<feature type="transmembrane region" description="Helical" evidence="1">
    <location>
        <begin position="35"/>
        <end position="54"/>
    </location>
</feature>
<sequence length="125" mass="14468">MKFNWKITLISFSPYIPLIAIYLLIHLYITNDVIALLFTLGVFSAGYIFVHYKYAKTFFSNHPELDLQNFEFNTVANVVLALWIIVMVGLIILRLYPQSPEGYLLAFGLFYSVINGFKSYRRAAK</sequence>